<comment type="caution">
    <text evidence="2">The sequence shown here is derived from an EMBL/GenBank/DDBJ whole genome shotgun (WGS) entry which is preliminary data.</text>
</comment>
<evidence type="ECO:0000313" key="3">
    <source>
        <dbReference type="Proteomes" id="UP001620295"/>
    </source>
</evidence>
<dbReference type="EMBL" id="JBJDQH010000007">
    <property type="protein sequence ID" value="MFK4267563.1"/>
    <property type="molecule type" value="Genomic_DNA"/>
</dbReference>
<protein>
    <submittedName>
        <fullName evidence="2">Uncharacterized protein</fullName>
    </submittedName>
</protein>
<sequence length="64" mass="6642">MAAQLPQARRRRAGEGVAAEEAELLGDEPHHADGPSPAAGRGGEETDRTGQIGTVAGQPNWPGW</sequence>
<feature type="region of interest" description="Disordered" evidence="1">
    <location>
        <begin position="1"/>
        <end position="64"/>
    </location>
</feature>
<reference evidence="2 3" key="1">
    <citation type="submission" date="2024-11" db="EMBL/GenBank/DDBJ databases">
        <title>The Natural Products Discovery Center: Release of the First 8490 Sequenced Strains for Exploring Actinobacteria Biosynthetic Diversity.</title>
        <authorList>
            <person name="Kalkreuter E."/>
            <person name="Kautsar S.A."/>
            <person name="Yang D."/>
            <person name="Bader C.D."/>
            <person name="Teijaro C.N."/>
            <person name="Fluegel L."/>
            <person name="Davis C.M."/>
            <person name="Simpson J.R."/>
            <person name="Lauterbach L."/>
            <person name="Steele A.D."/>
            <person name="Gui C."/>
            <person name="Meng S."/>
            <person name="Li G."/>
            <person name="Viehrig K."/>
            <person name="Ye F."/>
            <person name="Su P."/>
            <person name="Kiefer A.F."/>
            <person name="Nichols A."/>
            <person name="Cepeda A.J."/>
            <person name="Yan W."/>
            <person name="Fan B."/>
            <person name="Jiang Y."/>
            <person name="Adhikari A."/>
            <person name="Zheng C.-J."/>
            <person name="Schuster L."/>
            <person name="Cowan T.M."/>
            <person name="Smanski M.J."/>
            <person name="Chevrette M.G."/>
            <person name="De Carvalho L.P.S."/>
            <person name="Shen B."/>
        </authorList>
    </citation>
    <scope>NUCLEOTIDE SEQUENCE [LARGE SCALE GENOMIC DNA]</scope>
    <source>
        <strain evidence="2 3">NPDC020863</strain>
    </source>
</reference>
<accession>A0ABW8LNS7</accession>
<proteinExistence type="predicted"/>
<keyword evidence="3" id="KW-1185">Reference proteome</keyword>
<evidence type="ECO:0000313" key="2">
    <source>
        <dbReference type="EMBL" id="MFK4267563.1"/>
    </source>
</evidence>
<organism evidence="2 3">
    <name type="scientific">Streptomyces milbemycinicus</name>
    <dbReference type="NCBI Taxonomy" id="476552"/>
    <lineage>
        <taxon>Bacteria</taxon>
        <taxon>Bacillati</taxon>
        <taxon>Actinomycetota</taxon>
        <taxon>Actinomycetes</taxon>
        <taxon>Kitasatosporales</taxon>
        <taxon>Streptomycetaceae</taxon>
        <taxon>Streptomyces</taxon>
    </lineage>
</organism>
<dbReference type="Proteomes" id="UP001620295">
    <property type="component" value="Unassembled WGS sequence"/>
</dbReference>
<dbReference type="RefSeq" id="WP_404746903.1">
    <property type="nucleotide sequence ID" value="NZ_JBJDQH010000007.1"/>
</dbReference>
<evidence type="ECO:0000256" key="1">
    <source>
        <dbReference type="SAM" id="MobiDB-lite"/>
    </source>
</evidence>
<name>A0ABW8LNS7_9ACTN</name>
<gene>
    <name evidence="2" type="ORF">ACI2L5_21885</name>
</gene>